<dbReference type="SUPFAM" id="SSF46689">
    <property type="entry name" value="Homeodomain-like"/>
    <property type="match status" value="1"/>
</dbReference>
<dbReference type="Proteomes" id="UP000036406">
    <property type="component" value="Chromosome"/>
</dbReference>
<keyword evidence="2" id="KW-0238">DNA-binding</keyword>
<evidence type="ECO:0000256" key="1">
    <source>
        <dbReference type="ARBA" id="ARBA00023015"/>
    </source>
</evidence>
<dbReference type="InterPro" id="IPR032687">
    <property type="entry name" value="AraC-type_N"/>
</dbReference>
<keyword evidence="6" id="KW-1185">Reference proteome</keyword>
<dbReference type="STRING" id="330734.ABA45_08395"/>
<reference evidence="5 6" key="1">
    <citation type="submission" date="2015-05" db="EMBL/GenBank/DDBJ databases">
        <title>Complete genome of Marinobacter psychrophilus strain 20041T isolated from sea-ice of the Canadian Basin.</title>
        <authorList>
            <person name="Song L."/>
            <person name="Ren L."/>
            <person name="Yu Y."/>
            <person name="Wang X."/>
        </authorList>
    </citation>
    <scope>NUCLEOTIDE SEQUENCE [LARGE SCALE GENOMIC DNA]</scope>
    <source>
        <strain evidence="5 6">20041</strain>
    </source>
</reference>
<evidence type="ECO:0000313" key="6">
    <source>
        <dbReference type="Proteomes" id="UP000036406"/>
    </source>
</evidence>
<proteinExistence type="predicted"/>
<organism evidence="5 6">
    <name type="scientific">Marinobacter psychrophilus</name>
    <dbReference type="NCBI Taxonomy" id="330734"/>
    <lineage>
        <taxon>Bacteria</taxon>
        <taxon>Pseudomonadati</taxon>
        <taxon>Pseudomonadota</taxon>
        <taxon>Gammaproteobacteria</taxon>
        <taxon>Pseudomonadales</taxon>
        <taxon>Marinobacteraceae</taxon>
        <taxon>Marinobacter</taxon>
    </lineage>
</organism>
<dbReference type="GO" id="GO:0000976">
    <property type="term" value="F:transcription cis-regulatory region binding"/>
    <property type="evidence" value="ECO:0007669"/>
    <property type="project" value="TreeGrafter"/>
</dbReference>
<dbReference type="AlphaFoldDB" id="A0A0H4I3S8"/>
<feature type="domain" description="HTH araC/xylS-type" evidence="4">
    <location>
        <begin position="237"/>
        <end position="333"/>
    </location>
</feature>
<evidence type="ECO:0000259" key="4">
    <source>
        <dbReference type="PROSITE" id="PS01124"/>
    </source>
</evidence>
<keyword evidence="1" id="KW-0805">Transcription regulation</keyword>
<dbReference type="SMART" id="SM00342">
    <property type="entry name" value="HTH_ARAC"/>
    <property type="match status" value="1"/>
</dbReference>
<dbReference type="KEGG" id="mpq:ABA45_08395"/>
<dbReference type="PROSITE" id="PS01124">
    <property type="entry name" value="HTH_ARAC_FAMILY_2"/>
    <property type="match status" value="1"/>
</dbReference>
<dbReference type="GO" id="GO:0003700">
    <property type="term" value="F:DNA-binding transcription factor activity"/>
    <property type="evidence" value="ECO:0007669"/>
    <property type="project" value="InterPro"/>
</dbReference>
<dbReference type="InterPro" id="IPR018060">
    <property type="entry name" value="HTH_AraC"/>
</dbReference>
<accession>A0A0H4I3S8</accession>
<dbReference type="PANTHER" id="PTHR47894">
    <property type="entry name" value="HTH-TYPE TRANSCRIPTIONAL REGULATOR GADX"/>
    <property type="match status" value="1"/>
</dbReference>
<keyword evidence="3" id="KW-0804">Transcription</keyword>
<protein>
    <recommendedName>
        <fullName evidence="4">HTH araC/xylS-type domain-containing protein</fullName>
    </recommendedName>
</protein>
<dbReference type="GO" id="GO:0005829">
    <property type="term" value="C:cytosol"/>
    <property type="evidence" value="ECO:0007669"/>
    <property type="project" value="TreeGrafter"/>
</dbReference>
<dbReference type="Pfam" id="PF12625">
    <property type="entry name" value="Arabinose_bd"/>
    <property type="match status" value="1"/>
</dbReference>
<dbReference type="Pfam" id="PF12833">
    <property type="entry name" value="HTH_18"/>
    <property type="match status" value="1"/>
</dbReference>
<sequence>MDAKIYPTYKIAKILSILQKQGTSAEQLLQGTNLSEDDINSNSTRISHRQVILAYKNATRLSTDPAIGLRTGRLLCVTDYGLYGYALISSATLREALLFSINYHQMATPTVKMSLIIDEENLVASFRMEDLIKISELHKFNLEVQFTLVYSLFKDMVGVDFRFIEIWAQYPKTEYADVYLETLDCPVRFDQEFNELRFHSGWLDSPLQKANSITSQSIKELCDDIILIMSTTGGIAHEVFVVMTQDIHSASNIETLAKHFNMSSRTLRRKLTNQGTSFQNILSDVRKKLSIEYLRGTNLSIDEIADRLGYSDATNFRHAFKKWTGKTVGNYRR</sequence>
<gene>
    <name evidence="5" type="ORF">ABA45_08395</name>
</gene>
<name>A0A0H4I3S8_9GAMM</name>
<evidence type="ECO:0000313" key="5">
    <source>
        <dbReference type="EMBL" id="AKO52438.1"/>
    </source>
</evidence>
<dbReference type="EMBL" id="CP011494">
    <property type="protein sequence ID" value="AKO52438.1"/>
    <property type="molecule type" value="Genomic_DNA"/>
</dbReference>
<dbReference type="Gene3D" id="1.10.10.60">
    <property type="entry name" value="Homeodomain-like"/>
    <property type="match status" value="1"/>
</dbReference>
<dbReference type="PATRIC" id="fig|330734.3.peg.1763"/>
<dbReference type="RefSeq" id="WP_048385300.1">
    <property type="nucleotide sequence ID" value="NZ_CP011494.1"/>
</dbReference>
<dbReference type="InterPro" id="IPR009057">
    <property type="entry name" value="Homeodomain-like_sf"/>
</dbReference>
<evidence type="ECO:0000256" key="2">
    <source>
        <dbReference type="ARBA" id="ARBA00023125"/>
    </source>
</evidence>
<evidence type="ECO:0000256" key="3">
    <source>
        <dbReference type="ARBA" id="ARBA00023163"/>
    </source>
</evidence>
<dbReference type="PANTHER" id="PTHR47894:SF1">
    <property type="entry name" value="HTH-TYPE TRANSCRIPTIONAL REGULATOR VQSM"/>
    <property type="match status" value="1"/>
</dbReference>